<proteinExistence type="predicted"/>
<evidence type="ECO:0000259" key="8">
    <source>
        <dbReference type="PROSITE" id="PS50109"/>
    </source>
</evidence>
<evidence type="ECO:0000256" key="3">
    <source>
        <dbReference type="ARBA" id="ARBA00022553"/>
    </source>
</evidence>
<comment type="catalytic activity">
    <reaction evidence="1">
        <text>ATP + protein L-histidine = ADP + protein N-phospho-L-histidine.</text>
        <dbReference type="EC" id="2.7.13.3"/>
    </reaction>
</comment>
<dbReference type="InterPro" id="IPR027417">
    <property type="entry name" value="P-loop_NTPase"/>
</dbReference>
<dbReference type="GO" id="GO:0005524">
    <property type="term" value="F:ATP binding"/>
    <property type="evidence" value="ECO:0007669"/>
    <property type="project" value="InterPro"/>
</dbReference>
<keyword evidence="4" id="KW-0418">Kinase</keyword>
<dbReference type="InterPro" id="IPR011009">
    <property type="entry name" value="Kinase-like_dom_sf"/>
</dbReference>
<gene>
    <name evidence="9" type="ORF">HPC62_20255</name>
</gene>
<keyword evidence="3" id="KW-0597">Phosphoprotein</keyword>
<dbReference type="EC" id="2.7.13.3" evidence="2"/>
<feature type="domain" description="Protein kinase" evidence="7">
    <location>
        <begin position="10"/>
        <end position="280"/>
    </location>
</feature>
<dbReference type="InterPro" id="IPR036890">
    <property type="entry name" value="HATPase_C_sf"/>
</dbReference>
<organism evidence="9 10">
    <name type="scientific">Thermoleptolyngbya sichuanensis A183</name>
    <dbReference type="NCBI Taxonomy" id="2737172"/>
    <lineage>
        <taxon>Bacteria</taxon>
        <taxon>Bacillati</taxon>
        <taxon>Cyanobacteriota</taxon>
        <taxon>Cyanophyceae</taxon>
        <taxon>Oculatellales</taxon>
        <taxon>Oculatellaceae</taxon>
        <taxon>Thermoleptolyngbya</taxon>
        <taxon>Thermoleptolyngbya sichuanensis</taxon>
    </lineage>
</organism>
<dbReference type="InterPro" id="IPR003661">
    <property type="entry name" value="HisK_dim/P_dom"/>
</dbReference>
<feature type="domain" description="Histidine kinase" evidence="8">
    <location>
        <begin position="1570"/>
        <end position="1827"/>
    </location>
</feature>
<dbReference type="InterPro" id="IPR004358">
    <property type="entry name" value="Sig_transdc_His_kin-like_C"/>
</dbReference>
<evidence type="ECO:0000256" key="1">
    <source>
        <dbReference type="ARBA" id="ARBA00000085"/>
    </source>
</evidence>
<dbReference type="InterPro" id="IPR041664">
    <property type="entry name" value="AAA_16"/>
</dbReference>
<dbReference type="InterPro" id="IPR053159">
    <property type="entry name" value="Hybrid_Histidine_Kinase"/>
</dbReference>
<dbReference type="InterPro" id="IPR011990">
    <property type="entry name" value="TPR-like_helical_dom_sf"/>
</dbReference>
<keyword evidence="4" id="KW-0808">Transferase</keyword>
<dbReference type="Gene3D" id="3.40.50.300">
    <property type="entry name" value="P-loop containing nucleotide triphosphate hydrolases"/>
    <property type="match status" value="1"/>
</dbReference>
<evidence type="ECO:0000259" key="7">
    <source>
        <dbReference type="PROSITE" id="PS50011"/>
    </source>
</evidence>
<dbReference type="PROSITE" id="PS50109">
    <property type="entry name" value="HIS_KIN"/>
    <property type="match status" value="1"/>
</dbReference>
<dbReference type="PANTHER" id="PTHR43642:SF1">
    <property type="entry name" value="HYBRID SIGNAL TRANSDUCTION HISTIDINE KINASE G"/>
    <property type="match status" value="1"/>
</dbReference>
<evidence type="ECO:0000256" key="4">
    <source>
        <dbReference type="ARBA" id="ARBA00022777"/>
    </source>
</evidence>
<evidence type="ECO:0000256" key="2">
    <source>
        <dbReference type="ARBA" id="ARBA00012438"/>
    </source>
</evidence>
<sequence>MHGTIEILGYQSLDLVHEGVNTVLYRAVSQITQQPFILKVLRAEHPTLEQITRLKHEYQVAANLDLPGVVRVYGLETHGHRAVLVLEDFGGRSLKQVLANRKCKILDPARVLNIAIQLTQALASLQQARIIHKDIKPSNILLNEETGEVKLTDFSIASRLGEELTLPQELNQLEGTLVYMSPEQTGRMNRTLDYRSDFYSLGITLYELLTGRLPFRGDDPLELVHCHIAKAPPPLRSLNPDVPGAIAAIVHKLMAKNAEDRYQSAAGLLADLERCRDALMESKTIPDFTPGERDRSSQLLIPKTLYGRESEVAALLAAFDRVAANTSPLLTLGGEASGRGELMLVSGYSGIGKSSLVNEIHKPVVRQRGYFISGKFDQYKRNVPYASIIQAFQSLTQQVLTESGDRLEIWREKLLDALGSNGQVLIDVIPQMELILGSQPPVPELGATEAQNRFLQVFQSLVGVFAQPTHPLVLFLDDLQWADSASLKLIQALMSNPDSRHLLMIGAYRDNEVSPVHPLMKTVEEIQQAGGVVTPIVLKPLPLESVQRLVQDALTGKRASRSRRAEEQPSEYLYPLAEMLFAKTQGNPFFLTQLLKTLYQEKLLTFDFATGGWRWDVQAIQETGIADLSVVDLVAGNLVKLPPETQTVLKLAACVGDRFTLPTLVAISGLSLSALARALQPALEERFILPLSQDYKIPLLFSEEELGQFLADTAQTGGQQPFTYRFLHDRVQQAAYSLIAEGDRPATHLQIGRLLLQTIPAADRATGQFEGLFEIVNALNYGTDLINEPQERIELVRLNLAAGRRAKAAAAYETADNFLRQGRSLLPENAWTAHYDLTLALHAEAAQAAYLVTRYDEAEAIANTLEQQAASVLDAVQSYELKIQIYIAQLQMWRSLTAAFDGLMLLGFTIASPLNHDHFQISLPALDGLDAVPELTDPEKLAALRILNAVTGTAYQTQPEVFRWVATTQLELCVRYGHSPLAAPSYATYAWYCSTIPAADRAYEAGQIAMKLLERYQCREWQCSIVQLFECFVRHHKEHIRNTFVPLVDGIHVGLETGDLGYVSYSIMNYCDHRFFSGEVLESHYENQVQYGALLLQLKQHFQLSAARMWQQVTLNLLGRSDNPTLLVGEAFDEIEMLPRWEESQNFQALFVFHLAKLMLHYWFGEYEAAIAFAKRGESYAGCGAGLMATPVYWFYYGLALLAAYPHGTPAQQAEWMPQVLTCQTTVQQWAASAPMNHQHKADLLAAELAQIRGDRQTAMDCYDRAIARATEEGFIHEAAVACERAAQFYAALGKPRISQNYLIDAYYGYIQWGAIAKVHALTAEHPLLLQQDEASSAPAVDATITATATTTCSTRSTSSQRDSLDLSTVMKAAEAIASELHLDALLSRILSIILENAGAQKGCLILEKAGQLRIEAIDTNPDQMAVVLQSTPLEGSRDVPVSMIHLVWRTQQPLVLSDAANDARFEGDRYLQQHQPKSVLCAPILYQGKRTGVVYLENPLTANAFPPSRLELLKLLTTQAAIALENAQLYAREQDKSQCLQDSLQKLQQTQAQLVQTEKISQLGQLVAGVAHEVNNPVSFIAGNLAHATRYIEDLVEHLTLYQQHYAPPIAAIQDHAEEIDLEFLLDDLPKMVNSMKLGTDRIRDIMQSLRTYSRADGSEKRPADLHAGLDTTLLILSHRLKAKPDRPAIRIIKNYGTLPPVECYSGQINQVFMNLIANAIDAMEEGNAGKSLSELEQHPNTITISTTATDHAVTIRIADNGPGMSEAVRQKLFDAFFTTKPEGKGTGLGLSISYQIVAENHGGTLECHSSPGQGAEFVVQIPVQSGVSAQVLVSS</sequence>
<dbReference type="InterPro" id="IPR005467">
    <property type="entry name" value="His_kinase_dom"/>
</dbReference>
<dbReference type="PRINTS" id="PR00344">
    <property type="entry name" value="BCTRLSENSOR"/>
</dbReference>
<dbReference type="Proteomes" id="UP000505210">
    <property type="component" value="Chromosome"/>
</dbReference>
<dbReference type="Pfam" id="PF02518">
    <property type="entry name" value="HATPase_c"/>
    <property type="match status" value="1"/>
</dbReference>
<dbReference type="SMART" id="SM00065">
    <property type="entry name" value="GAF"/>
    <property type="match status" value="1"/>
</dbReference>
<feature type="coiled-coil region" evidence="6">
    <location>
        <begin position="1531"/>
        <end position="1561"/>
    </location>
</feature>
<dbReference type="Gene3D" id="1.10.287.130">
    <property type="match status" value="1"/>
</dbReference>
<dbReference type="Gene3D" id="3.30.450.40">
    <property type="match status" value="1"/>
</dbReference>
<dbReference type="GO" id="GO:0000155">
    <property type="term" value="F:phosphorelay sensor kinase activity"/>
    <property type="evidence" value="ECO:0007669"/>
    <property type="project" value="InterPro"/>
</dbReference>
<dbReference type="SUPFAM" id="SSF56112">
    <property type="entry name" value="Protein kinase-like (PK-like)"/>
    <property type="match status" value="1"/>
</dbReference>
<dbReference type="SUPFAM" id="SSF55781">
    <property type="entry name" value="GAF domain-like"/>
    <property type="match status" value="1"/>
</dbReference>
<dbReference type="Gene3D" id="3.30.565.10">
    <property type="entry name" value="Histidine kinase-like ATPase, C-terminal domain"/>
    <property type="match status" value="1"/>
</dbReference>
<dbReference type="SUPFAM" id="SSF52540">
    <property type="entry name" value="P-loop containing nucleoside triphosphate hydrolases"/>
    <property type="match status" value="1"/>
</dbReference>
<keyword evidence="5" id="KW-0902">Two-component regulatory system</keyword>
<dbReference type="InterPro" id="IPR003018">
    <property type="entry name" value="GAF"/>
</dbReference>
<reference evidence="9 10" key="1">
    <citation type="submission" date="2020-05" db="EMBL/GenBank/DDBJ databases">
        <title>Complete genome sequence of of a novel Thermoleptolyngbya strain isolated from hot springs of Ganzi, Sichuan China.</title>
        <authorList>
            <person name="Tang J."/>
            <person name="Daroch M."/>
            <person name="Li L."/>
            <person name="Waleron K."/>
            <person name="Waleron M."/>
            <person name="Waleron M."/>
        </authorList>
    </citation>
    <scope>NUCLEOTIDE SEQUENCE [LARGE SCALE GENOMIC DNA]</scope>
    <source>
        <strain evidence="9 10">PKUAC-SCTA183</strain>
    </source>
</reference>
<dbReference type="EMBL" id="CP053661">
    <property type="protein sequence ID" value="QKD84195.1"/>
    <property type="molecule type" value="Genomic_DNA"/>
</dbReference>
<accession>A0A6M8BPF6</accession>
<dbReference type="RefSeq" id="WP_172358244.1">
    <property type="nucleotide sequence ID" value="NZ_CP053661.1"/>
</dbReference>
<dbReference type="CDD" id="cd14014">
    <property type="entry name" value="STKc_PknB_like"/>
    <property type="match status" value="1"/>
</dbReference>
<dbReference type="SMART" id="SM00387">
    <property type="entry name" value="HATPase_c"/>
    <property type="match status" value="1"/>
</dbReference>
<protein>
    <recommendedName>
        <fullName evidence="2">histidine kinase</fullName>
        <ecNumber evidence="2">2.7.13.3</ecNumber>
    </recommendedName>
</protein>
<dbReference type="Pfam" id="PF01590">
    <property type="entry name" value="GAF"/>
    <property type="match status" value="1"/>
</dbReference>
<dbReference type="InterPro" id="IPR008271">
    <property type="entry name" value="Ser/Thr_kinase_AS"/>
</dbReference>
<dbReference type="Gene3D" id="1.10.510.10">
    <property type="entry name" value="Transferase(Phosphotransferase) domain 1"/>
    <property type="match status" value="1"/>
</dbReference>
<dbReference type="SUPFAM" id="SSF48452">
    <property type="entry name" value="TPR-like"/>
    <property type="match status" value="1"/>
</dbReference>
<dbReference type="KEGG" id="theu:HPC62_20255"/>
<dbReference type="PANTHER" id="PTHR43642">
    <property type="entry name" value="HYBRID SIGNAL TRANSDUCTION HISTIDINE KINASE G"/>
    <property type="match status" value="1"/>
</dbReference>
<keyword evidence="10" id="KW-1185">Reference proteome</keyword>
<dbReference type="Pfam" id="PF13191">
    <property type="entry name" value="AAA_16"/>
    <property type="match status" value="1"/>
</dbReference>
<evidence type="ECO:0000313" key="10">
    <source>
        <dbReference type="Proteomes" id="UP000505210"/>
    </source>
</evidence>
<dbReference type="SUPFAM" id="SSF55874">
    <property type="entry name" value="ATPase domain of HSP90 chaperone/DNA topoisomerase II/histidine kinase"/>
    <property type="match status" value="1"/>
</dbReference>
<feature type="coiled-coil region" evidence="6">
    <location>
        <begin position="855"/>
        <end position="882"/>
    </location>
</feature>
<name>A0A6M8BPF6_9CYAN</name>
<evidence type="ECO:0000313" key="9">
    <source>
        <dbReference type="EMBL" id="QKD84195.1"/>
    </source>
</evidence>
<dbReference type="PROSITE" id="PS00108">
    <property type="entry name" value="PROTEIN_KINASE_ST"/>
    <property type="match status" value="1"/>
</dbReference>
<dbReference type="CDD" id="cd00082">
    <property type="entry name" value="HisKA"/>
    <property type="match status" value="1"/>
</dbReference>
<dbReference type="Pfam" id="PF00069">
    <property type="entry name" value="Pkinase"/>
    <property type="match status" value="1"/>
</dbReference>
<keyword evidence="6" id="KW-0175">Coiled coil</keyword>
<dbReference type="InterPro" id="IPR029016">
    <property type="entry name" value="GAF-like_dom_sf"/>
</dbReference>
<dbReference type="InterPro" id="IPR003594">
    <property type="entry name" value="HATPase_dom"/>
</dbReference>
<evidence type="ECO:0000256" key="6">
    <source>
        <dbReference type="SAM" id="Coils"/>
    </source>
</evidence>
<dbReference type="Gene3D" id="3.30.200.20">
    <property type="entry name" value="Phosphorylase Kinase, domain 1"/>
    <property type="match status" value="1"/>
</dbReference>
<dbReference type="SMART" id="SM00220">
    <property type="entry name" value="S_TKc"/>
    <property type="match status" value="1"/>
</dbReference>
<dbReference type="PROSITE" id="PS50011">
    <property type="entry name" value="PROTEIN_KINASE_DOM"/>
    <property type="match status" value="1"/>
</dbReference>
<evidence type="ECO:0000256" key="5">
    <source>
        <dbReference type="ARBA" id="ARBA00023012"/>
    </source>
</evidence>
<dbReference type="InterPro" id="IPR000719">
    <property type="entry name" value="Prot_kinase_dom"/>
</dbReference>